<dbReference type="InterPro" id="IPR045107">
    <property type="entry name" value="SAC3/GANP/THP3"/>
</dbReference>
<dbReference type="Gene3D" id="1.25.40.990">
    <property type="match status" value="1"/>
</dbReference>
<keyword evidence="4" id="KW-1185">Reference proteome</keyword>
<feature type="compositionally biased region" description="Polar residues" evidence="1">
    <location>
        <begin position="1"/>
        <end position="43"/>
    </location>
</feature>
<feature type="region of interest" description="Disordered" evidence="1">
    <location>
        <begin position="1"/>
        <end position="49"/>
    </location>
</feature>
<dbReference type="AlphaFoldDB" id="A0AAW0XNB4"/>
<dbReference type="InterPro" id="IPR005062">
    <property type="entry name" value="SAC3/GANP/THP3_conserved"/>
</dbReference>
<gene>
    <name evidence="3" type="ORF">OTU49_003365</name>
</gene>
<sequence length="580" mass="65823">MQFLSNQQQHLSPNSSGGKENNDDQATVNKSSVNEIQSGMNKTQEPKGVKDIKGMTGLVANGDWPESLKAYVGRCFARCVTELDKDQVEICLKGKLTQAANNGTLWTKNWDEESLPSIHSESAVNLITQMKNWSDAGSDTSSTSPMKQQNKKSLYNKKQLITSGYSARAISRSHRSKSRSRSRSRSKSHSRSRSVSRSKSRSPMYRKGRRDIKRRHSSESEEENKGFIQLSSKRGRSPGNRGKGKKMKAKNKADCHFYSRHGRMSLDPEFTTSERLQKRAARFSANDGGPSPSPCPVPQRKKKQLNITKTISNTFTVDGDDIDWTSMHIIGTSTALEKPYLRLTAAPDPSTVRTVDTLKRSLEHIKRQWVRNQDYRYACDQLKSLRQDLTIQGVRDDFTVQVYETHSRIALEKGDHEEFNQCQSQLKQLYCEVGGENTLEFIAYRLLYYIFTKNTLDITSLLAGLTAEQKQNECISFSLKLRAAWSLGNYHRFFQLYRNAPKMAGYLVDWFADRERKQALRAMLKGYRPGSLDVSFIKSELALGTQEEWQKFESGVSLVYTDVSKTKIDCKKSTADVIAT</sequence>
<reference evidence="3 4" key="1">
    <citation type="journal article" date="2024" name="BMC Genomics">
        <title>Genome assembly of redclaw crayfish (Cherax quadricarinatus) provides insights into its immune adaptation and hypoxia tolerance.</title>
        <authorList>
            <person name="Liu Z."/>
            <person name="Zheng J."/>
            <person name="Li H."/>
            <person name="Fang K."/>
            <person name="Wang S."/>
            <person name="He J."/>
            <person name="Zhou D."/>
            <person name="Weng S."/>
            <person name="Chi M."/>
            <person name="Gu Z."/>
            <person name="He J."/>
            <person name="Li F."/>
            <person name="Wang M."/>
        </authorList>
    </citation>
    <scope>NUCLEOTIDE SEQUENCE [LARGE SCALE GENOMIC DNA]</scope>
    <source>
        <strain evidence="3">ZL_2023a</strain>
    </source>
</reference>
<dbReference type="PANTHER" id="PTHR12436:SF4">
    <property type="entry name" value="LEUKOCYTE RECEPTOR CLUSTER MEMBER 8"/>
    <property type="match status" value="1"/>
</dbReference>
<accession>A0AAW0XNB4</accession>
<dbReference type="GO" id="GO:0005634">
    <property type="term" value="C:nucleus"/>
    <property type="evidence" value="ECO:0007669"/>
    <property type="project" value="TreeGrafter"/>
</dbReference>
<feature type="domain" description="PCI" evidence="2">
    <location>
        <begin position="415"/>
        <end position="580"/>
    </location>
</feature>
<evidence type="ECO:0000256" key="1">
    <source>
        <dbReference type="SAM" id="MobiDB-lite"/>
    </source>
</evidence>
<dbReference type="PROSITE" id="PS50250">
    <property type="entry name" value="PCI"/>
    <property type="match status" value="1"/>
</dbReference>
<feature type="compositionally biased region" description="Basic residues" evidence="1">
    <location>
        <begin position="171"/>
        <end position="216"/>
    </location>
</feature>
<dbReference type="EMBL" id="JARKIK010000036">
    <property type="protein sequence ID" value="KAK8739514.1"/>
    <property type="molecule type" value="Genomic_DNA"/>
</dbReference>
<evidence type="ECO:0000259" key="2">
    <source>
        <dbReference type="PROSITE" id="PS50250"/>
    </source>
</evidence>
<proteinExistence type="predicted"/>
<organism evidence="3 4">
    <name type="scientific">Cherax quadricarinatus</name>
    <name type="common">Australian red claw crayfish</name>
    <dbReference type="NCBI Taxonomy" id="27406"/>
    <lineage>
        <taxon>Eukaryota</taxon>
        <taxon>Metazoa</taxon>
        <taxon>Ecdysozoa</taxon>
        <taxon>Arthropoda</taxon>
        <taxon>Crustacea</taxon>
        <taxon>Multicrustacea</taxon>
        <taxon>Malacostraca</taxon>
        <taxon>Eumalacostraca</taxon>
        <taxon>Eucarida</taxon>
        <taxon>Decapoda</taxon>
        <taxon>Pleocyemata</taxon>
        <taxon>Astacidea</taxon>
        <taxon>Parastacoidea</taxon>
        <taxon>Parastacidae</taxon>
        <taxon>Cherax</taxon>
    </lineage>
</organism>
<feature type="region of interest" description="Disordered" evidence="1">
    <location>
        <begin position="134"/>
        <end position="252"/>
    </location>
</feature>
<evidence type="ECO:0000313" key="3">
    <source>
        <dbReference type="EMBL" id="KAK8739514.1"/>
    </source>
</evidence>
<dbReference type="FunFam" id="1.25.40.990:FF:000010">
    <property type="entry name" value="Leukocyte receptor cluster member"/>
    <property type="match status" value="1"/>
</dbReference>
<dbReference type="Proteomes" id="UP001445076">
    <property type="component" value="Unassembled WGS sequence"/>
</dbReference>
<dbReference type="Pfam" id="PF03399">
    <property type="entry name" value="SAC3_GANP"/>
    <property type="match status" value="1"/>
</dbReference>
<dbReference type="PANTHER" id="PTHR12436">
    <property type="entry name" value="80 KDA MCM3-ASSOCIATED PROTEIN"/>
    <property type="match status" value="1"/>
</dbReference>
<feature type="compositionally biased region" description="Polar residues" evidence="1">
    <location>
        <begin position="134"/>
        <end position="153"/>
    </location>
</feature>
<dbReference type="InterPro" id="IPR000717">
    <property type="entry name" value="PCI_dom"/>
</dbReference>
<comment type="caution">
    <text evidence="3">The sequence shown here is derived from an EMBL/GenBank/DDBJ whole genome shotgun (WGS) entry which is preliminary data.</text>
</comment>
<name>A0AAW0XNB4_CHEQU</name>
<evidence type="ECO:0000313" key="4">
    <source>
        <dbReference type="Proteomes" id="UP001445076"/>
    </source>
</evidence>
<protein>
    <recommendedName>
        <fullName evidence="2">PCI domain-containing protein</fullName>
    </recommendedName>
</protein>